<dbReference type="KEGG" id="hbq:QI031_05990"/>
<dbReference type="EMBL" id="CP124543">
    <property type="protein sequence ID" value="WGV27044.1"/>
    <property type="molecule type" value="Genomic_DNA"/>
</dbReference>
<gene>
    <name evidence="1" type="ORF">QI031_05990</name>
</gene>
<protein>
    <submittedName>
        <fullName evidence="1">Uncharacterized protein</fullName>
    </submittedName>
</protein>
<name>A0AAJ6PAM9_9CYAN</name>
<reference evidence="1 2" key="1">
    <citation type="journal article" date="2023" name="Limnol Oceanogr Lett">
        <title>Environmental adaptations by the intertidal Antarctic cyanobacterium Halotia branconii CENA392 as revealed using long-read genome sequencing.</title>
        <authorList>
            <person name="Dextro R.B."/>
            <person name="Delbaje E."/>
            <person name="Freitas P.N.N."/>
            <person name="Geraldes V."/>
            <person name="Pinto E."/>
            <person name="Long P.F."/>
            <person name="Fiore M.F."/>
        </authorList>
    </citation>
    <scope>NUCLEOTIDE SEQUENCE [LARGE SCALE GENOMIC DNA]</scope>
    <source>
        <strain evidence="1 2">CENA392</strain>
    </source>
</reference>
<evidence type="ECO:0000313" key="2">
    <source>
        <dbReference type="Proteomes" id="UP001223520"/>
    </source>
</evidence>
<accession>A0AAJ6PAM9</accession>
<dbReference type="Proteomes" id="UP001223520">
    <property type="component" value="Chromosome"/>
</dbReference>
<dbReference type="AlphaFoldDB" id="A0AAJ6PAM9"/>
<evidence type="ECO:0000313" key="1">
    <source>
        <dbReference type="EMBL" id="WGV27044.1"/>
    </source>
</evidence>
<sequence>MFLKSKQLTKLSNSSPSKEVGLNDVDFSSSNMIRLKGILSYFSYLNINGEISDEAFEALVRYACSVFIENELEERVQFALEQKVMSFWESKFIYALEKYMARK</sequence>
<keyword evidence="2" id="KW-1185">Reference proteome</keyword>
<proteinExistence type="predicted"/>
<organism evidence="1 2">
    <name type="scientific">Halotia branconii CENA392</name>
    <dbReference type="NCBI Taxonomy" id="1539056"/>
    <lineage>
        <taxon>Bacteria</taxon>
        <taxon>Bacillati</taxon>
        <taxon>Cyanobacteriota</taxon>
        <taxon>Cyanophyceae</taxon>
        <taxon>Nostocales</taxon>
        <taxon>Nodulariaceae</taxon>
        <taxon>Halotia</taxon>
    </lineage>
</organism>
<dbReference type="RefSeq" id="WP_281484287.1">
    <property type="nucleotide sequence ID" value="NZ_CP124543.1"/>
</dbReference>